<evidence type="ECO:0000313" key="2">
    <source>
        <dbReference type="EMBL" id="OSS54004.1"/>
    </source>
</evidence>
<feature type="domain" description="NmrA-like" evidence="1">
    <location>
        <begin position="15"/>
        <end position="127"/>
    </location>
</feature>
<dbReference type="PANTHER" id="PTHR47129">
    <property type="entry name" value="QUINONE OXIDOREDUCTASE 2"/>
    <property type="match status" value="1"/>
</dbReference>
<sequence>MQSVTNNLPISAMNNNTLAIFPASGGIGGSTYRHLLRLIDPKNVILVARTPSSIPSSYKDAGVVTRYGDYDKLETLDNAFEGAQCLNLISYASIEHERCFQVQKYAIDVAVKCGDTHVFYSSLGFAGTGTTTDSLAFLMQAHLDTERYPAKIAAEIPSFSYTIV</sequence>
<dbReference type="STRING" id="105696.A0A1Y2MCZ8"/>
<protein>
    <recommendedName>
        <fullName evidence="1">NmrA-like domain-containing protein</fullName>
    </recommendedName>
</protein>
<gene>
    <name evidence="2" type="ORF">B5807_01339</name>
</gene>
<dbReference type="AlphaFoldDB" id="A0A1Y2MCZ8"/>
<dbReference type="InterPro" id="IPR008030">
    <property type="entry name" value="NmrA-like"/>
</dbReference>
<dbReference type="InParanoid" id="A0A1Y2MCZ8"/>
<dbReference type="PANTHER" id="PTHR47129:SF1">
    <property type="entry name" value="NMRA-LIKE DOMAIN-CONTAINING PROTEIN"/>
    <property type="match status" value="1"/>
</dbReference>
<dbReference type="EMBL" id="KZ107838">
    <property type="protein sequence ID" value="OSS54004.1"/>
    <property type="molecule type" value="Genomic_DNA"/>
</dbReference>
<dbReference type="Pfam" id="PF05368">
    <property type="entry name" value="NmrA"/>
    <property type="match status" value="1"/>
</dbReference>
<dbReference type="SUPFAM" id="SSF51735">
    <property type="entry name" value="NAD(P)-binding Rossmann-fold domains"/>
    <property type="match status" value="1"/>
</dbReference>
<accession>A0A1Y2MCZ8</accession>
<evidence type="ECO:0000259" key="1">
    <source>
        <dbReference type="Pfam" id="PF05368"/>
    </source>
</evidence>
<dbReference type="Proteomes" id="UP000193240">
    <property type="component" value="Unassembled WGS sequence"/>
</dbReference>
<proteinExistence type="predicted"/>
<dbReference type="InterPro" id="IPR052718">
    <property type="entry name" value="NmrA-type_oxidoreductase"/>
</dbReference>
<dbReference type="Gene3D" id="3.40.50.720">
    <property type="entry name" value="NAD(P)-binding Rossmann-like Domain"/>
    <property type="match status" value="1"/>
</dbReference>
<evidence type="ECO:0000313" key="3">
    <source>
        <dbReference type="Proteomes" id="UP000193240"/>
    </source>
</evidence>
<name>A0A1Y2MCZ8_EPING</name>
<dbReference type="InterPro" id="IPR036291">
    <property type="entry name" value="NAD(P)-bd_dom_sf"/>
</dbReference>
<reference evidence="2 3" key="1">
    <citation type="journal article" date="2017" name="Genome Announc.">
        <title>Genome sequence of the saprophytic ascomycete Epicoccum nigrum ICMP 19927 strain isolated from New Zealand.</title>
        <authorList>
            <person name="Fokin M."/>
            <person name="Fleetwood D."/>
            <person name="Weir B.S."/>
            <person name="Villas-Boas S.G."/>
        </authorList>
    </citation>
    <scope>NUCLEOTIDE SEQUENCE [LARGE SCALE GENOMIC DNA]</scope>
    <source>
        <strain evidence="2 3">ICMP 19927</strain>
    </source>
</reference>
<keyword evidence="3" id="KW-1185">Reference proteome</keyword>
<organism evidence="2 3">
    <name type="scientific">Epicoccum nigrum</name>
    <name type="common">Soil fungus</name>
    <name type="synonym">Epicoccum purpurascens</name>
    <dbReference type="NCBI Taxonomy" id="105696"/>
    <lineage>
        <taxon>Eukaryota</taxon>
        <taxon>Fungi</taxon>
        <taxon>Dikarya</taxon>
        <taxon>Ascomycota</taxon>
        <taxon>Pezizomycotina</taxon>
        <taxon>Dothideomycetes</taxon>
        <taxon>Pleosporomycetidae</taxon>
        <taxon>Pleosporales</taxon>
        <taxon>Pleosporineae</taxon>
        <taxon>Didymellaceae</taxon>
        <taxon>Epicoccum</taxon>
    </lineage>
</organism>